<dbReference type="InterPro" id="IPR012675">
    <property type="entry name" value="Beta-grasp_dom_sf"/>
</dbReference>
<name>A0A3B0SSD9_9ZZZZ</name>
<accession>A0A3B0SSD9</accession>
<evidence type="ECO:0000313" key="1">
    <source>
        <dbReference type="EMBL" id="VAV97725.1"/>
    </source>
</evidence>
<protein>
    <submittedName>
        <fullName evidence="1">Molybdenum cofactor biosynthesis protein MoaD</fullName>
    </submittedName>
</protein>
<dbReference type="Gene3D" id="3.10.20.30">
    <property type="match status" value="1"/>
</dbReference>
<dbReference type="NCBIfam" id="TIGR01682">
    <property type="entry name" value="moaD"/>
    <property type="match status" value="1"/>
</dbReference>
<sequence>MKILYFAWIRERTGIAQEEVDLPGEIKTVEGFLNWLKTRGEEFDYALENPSAVRVALDREHCSDFSQPLAGVNEIALFPPMTGG</sequence>
<reference evidence="1" key="1">
    <citation type="submission" date="2018-06" db="EMBL/GenBank/DDBJ databases">
        <authorList>
            <person name="Zhirakovskaya E."/>
        </authorList>
    </citation>
    <scope>NUCLEOTIDE SEQUENCE</scope>
</reference>
<dbReference type="InterPro" id="IPR003749">
    <property type="entry name" value="ThiS/MoaD-like"/>
</dbReference>
<dbReference type="AlphaFoldDB" id="A0A3B0SSD9"/>
<dbReference type="EMBL" id="UOEC01000148">
    <property type="protein sequence ID" value="VAV97725.1"/>
    <property type="molecule type" value="Genomic_DNA"/>
</dbReference>
<dbReference type="SUPFAM" id="SSF54285">
    <property type="entry name" value="MoaD/ThiS"/>
    <property type="match status" value="1"/>
</dbReference>
<proteinExistence type="predicted"/>
<dbReference type="InterPro" id="IPR016155">
    <property type="entry name" value="Mopterin_synth/thiamin_S_b"/>
</dbReference>
<organism evidence="1">
    <name type="scientific">hydrothermal vent metagenome</name>
    <dbReference type="NCBI Taxonomy" id="652676"/>
    <lineage>
        <taxon>unclassified sequences</taxon>
        <taxon>metagenomes</taxon>
        <taxon>ecological metagenomes</taxon>
    </lineage>
</organism>
<gene>
    <name evidence="1" type="ORF">MNBD_ALPHA08-2523</name>
</gene>
<dbReference type="CDD" id="cd00754">
    <property type="entry name" value="Ubl_MoaD"/>
    <property type="match status" value="1"/>
</dbReference>
<dbReference type="Pfam" id="PF02597">
    <property type="entry name" value="ThiS"/>
    <property type="match status" value="1"/>
</dbReference>